<dbReference type="InterPro" id="IPR039013">
    <property type="entry name" value="YgiF"/>
</dbReference>
<evidence type="ECO:0000313" key="3">
    <source>
        <dbReference type="Proteomes" id="UP000175691"/>
    </source>
</evidence>
<evidence type="ECO:0000259" key="1">
    <source>
        <dbReference type="PROSITE" id="PS51707"/>
    </source>
</evidence>
<dbReference type="AlphaFoldDB" id="A0A1E7ZB69"/>
<dbReference type="STRING" id="1656094.BFC18_11895"/>
<dbReference type="PROSITE" id="PS51707">
    <property type="entry name" value="CYTH"/>
    <property type="match status" value="1"/>
</dbReference>
<dbReference type="CDD" id="cd07756">
    <property type="entry name" value="CYTH-like_Pase_CHAD"/>
    <property type="match status" value="1"/>
</dbReference>
<protein>
    <submittedName>
        <fullName evidence="2">CYTH domain-containing protein</fullName>
    </submittedName>
</protein>
<dbReference type="Proteomes" id="UP000175691">
    <property type="component" value="Unassembled WGS sequence"/>
</dbReference>
<dbReference type="GO" id="GO:0050355">
    <property type="term" value="F:inorganic triphosphate phosphatase activity"/>
    <property type="evidence" value="ECO:0007669"/>
    <property type="project" value="InterPro"/>
</dbReference>
<dbReference type="Gene3D" id="2.40.320.10">
    <property type="entry name" value="Hypothetical Protein Pfu-838710-001"/>
    <property type="match status" value="1"/>
</dbReference>
<sequence length="501" mass="57744">MSEIEIKFVTRESALPAFIDNVLPVFERAGYSVNREAEMRLQNDYYDTAEHIFQTAKMGFRVRGFDDKFEQTMKTQGKISGGLHQRAEYNVDLETAEPDLRLFPKDVWPDDWQVETVNQDLQRQFSTNFVRTTFNVAWQDALVEIVVDEGEAITGKNSSPIREIELELKKGQVADLFTLSQLIVENMPVRLSDVSKAAQGYQLLNGLSPVISPMQGYLALNHGTSTEDAFCKAIQLALSHWQKHEHLFYETGSVKMLGEIVKSIRLLLQTVTLYLPVLQCPQLMSVHQLLTRYVQGWLWQDDLQSLRYLLSKKSLFNKCLSRYPALLSYLQGRKAGLIHAHHPEELLLNKQTNRLKLLLSQILHEKPWRDHSRAYDVPVMEHAQGWLAQGWQTVQQTMPAARTMTPENYLAIGVLLRQTLWNGFLLADLFDDDRHHFRAPWLDILTGIDELKALMMLKAMSQESELDDVTDVFTWIDEKIVSLMSVMERTRQAGMQGDIYW</sequence>
<evidence type="ECO:0000313" key="2">
    <source>
        <dbReference type="EMBL" id="OFC70712.1"/>
    </source>
</evidence>
<comment type="caution">
    <text evidence="2">The sequence shown here is derived from an EMBL/GenBank/DDBJ whole genome shotgun (WGS) entry which is preliminary data.</text>
</comment>
<dbReference type="GO" id="GO:0046872">
    <property type="term" value="F:metal ion binding"/>
    <property type="evidence" value="ECO:0007669"/>
    <property type="project" value="TreeGrafter"/>
</dbReference>
<dbReference type="InterPro" id="IPR033469">
    <property type="entry name" value="CYTH-like_dom_sf"/>
</dbReference>
<dbReference type="EMBL" id="MDHN01000025">
    <property type="protein sequence ID" value="OFC70712.1"/>
    <property type="molecule type" value="Genomic_DNA"/>
</dbReference>
<organism evidence="2 3">
    <name type="scientific">Alteromonas confluentis</name>
    <dbReference type="NCBI Taxonomy" id="1656094"/>
    <lineage>
        <taxon>Bacteria</taxon>
        <taxon>Pseudomonadati</taxon>
        <taxon>Pseudomonadota</taxon>
        <taxon>Gammaproteobacteria</taxon>
        <taxon>Alteromonadales</taxon>
        <taxon>Alteromonadaceae</taxon>
        <taxon>Alteromonas/Salinimonas group</taxon>
        <taxon>Alteromonas</taxon>
    </lineage>
</organism>
<name>A0A1E7ZB69_9ALTE</name>
<dbReference type="Pfam" id="PF01928">
    <property type="entry name" value="CYTH"/>
    <property type="match status" value="1"/>
</dbReference>
<dbReference type="RefSeq" id="WP_070125538.1">
    <property type="nucleotide sequence ID" value="NZ_MDHN01000025.1"/>
</dbReference>
<gene>
    <name evidence="2" type="ORF">BFC18_11895</name>
</gene>
<dbReference type="OrthoDB" id="3034217at2"/>
<dbReference type="PANTHER" id="PTHR39569:SF1">
    <property type="entry name" value="INORGANIC TRIPHOSPHATASE"/>
    <property type="match status" value="1"/>
</dbReference>
<dbReference type="SUPFAM" id="SSF55154">
    <property type="entry name" value="CYTH-like phosphatases"/>
    <property type="match status" value="1"/>
</dbReference>
<dbReference type="SMART" id="SM01118">
    <property type="entry name" value="CYTH"/>
    <property type="match status" value="1"/>
</dbReference>
<keyword evidence="3" id="KW-1185">Reference proteome</keyword>
<accession>A0A1E7ZB69</accession>
<reference evidence="2 3" key="1">
    <citation type="submission" date="2016-08" db="EMBL/GenBank/DDBJ databases">
        <authorList>
            <person name="Seilhamer J.J."/>
        </authorList>
    </citation>
    <scope>NUCLEOTIDE SEQUENCE [LARGE SCALE GENOMIC DNA]</scope>
    <source>
        <strain evidence="2 3">KCTC 42603</strain>
    </source>
</reference>
<dbReference type="InterPro" id="IPR023577">
    <property type="entry name" value="CYTH_domain"/>
</dbReference>
<dbReference type="PANTHER" id="PTHR39569">
    <property type="entry name" value="INORGANIC TRIPHOSPHATASE"/>
    <property type="match status" value="1"/>
</dbReference>
<proteinExistence type="predicted"/>
<feature type="domain" description="CYTH" evidence="1">
    <location>
        <begin position="1"/>
        <end position="207"/>
    </location>
</feature>